<evidence type="ECO:0000313" key="3">
    <source>
        <dbReference type="Proteomes" id="UP000541444"/>
    </source>
</evidence>
<feature type="coiled-coil region" evidence="1">
    <location>
        <begin position="27"/>
        <end position="54"/>
    </location>
</feature>
<accession>A0A7J7M1T8</accession>
<organism evidence="2 3">
    <name type="scientific">Kingdonia uniflora</name>
    <dbReference type="NCBI Taxonomy" id="39325"/>
    <lineage>
        <taxon>Eukaryota</taxon>
        <taxon>Viridiplantae</taxon>
        <taxon>Streptophyta</taxon>
        <taxon>Embryophyta</taxon>
        <taxon>Tracheophyta</taxon>
        <taxon>Spermatophyta</taxon>
        <taxon>Magnoliopsida</taxon>
        <taxon>Ranunculales</taxon>
        <taxon>Circaeasteraceae</taxon>
        <taxon>Kingdonia</taxon>
    </lineage>
</organism>
<keyword evidence="1" id="KW-0175">Coiled coil</keyword>
<evidence type="ECO:0000256" key="1">
    <source>
        <dbReference type="SAM" id="Coils"/>
    </source>
</evidence>
<sequence>MDSGKLFSDGLPEGECTLTLEVALQCKEIIANRNNNLEQRLADMQAHQKELLREAVQGELADYMVDQTKGLGLEKEGNEQVLRDQLTREGMVSADLQCHVKELVENVASIENEFRMSTDWWVVIITPPLLTLLLTQDVPELRHLDYSGRQGPLPTGIKKDITAKEEAEVAAKYDVDDRALPRSYIIHEEFLKPVVAML</sequence>
<name>A0A7J7M1T8_9MAGN</name>
<evidence type="ECO:0000313" key="2">
    <source>
        <dbReference type="EMBL" id="KAF6148770.1"/>
    </source>
</evidence>
<keyword evidence="3" id="KW-1185">Reference proteome</keyword>
<comment type="caution">
    <text evidence="2">The sequence shown here is derived from an EMBL/GenBank/DDBJ whole genome shotgun (WGS) entry which is preliminary data.</text>
</comment>
<proteinExistence type="predicted"/>
<gene>
    <name evidence="2" type="ORF">GIB67_019378</name>
</gene>
<dbReference type="Proteomes" id="UP000541444">
    <property type="component" value="Unassembled WGS sequence"/>
</dbReference>
<dbReference type="AlphaFoldDB" id="A0A7J7M1T8"/>
<reference evidence="2 3" key="1">
    <citation type="journal article" date="2020" name="IScience">
        <title>Genome Sequencing of the Endangered Kingdonia uniflora (Circaeasteraceae, Ranunculales) Reveals Potential Mechanisms of Evolutionary Specialization.</title>
        <authorList>
            <person name="Sun Y."/>
            <person name="Deng T."/>
            <person name="Zhang A."/>
            <person name="Moore M.J."/>
            <person name="Landis J.B."/>
            <person name="Lin N."/>
            <person name="Zhang H."/>
            <person name="Zhang X."/>
            <person name="Huang J."/>
            <person name="Zhang X."/>
            <person name="Sun H."/>
            <person name="Wang H."/>
        </authorList>
    </citation>
    <scope>NUCLEOTIDE SEQUENCE [LARGE SCALE GENOMIC DNA]</scope>
    <source>
        <strain evidence="2">TB1705</strain>
        <tissue evidence="2">Leaf</tissue>
    </source>
</reference>
<dbReference type="EMBL" id="JACGCM010001830">
    <property type="protein sequence ID" value="KAF6148770.1"/>
    <property type="molecule type" value="Genomic_DNA"/>
</dbReference>
<protein>
    <submittedName>
        <fullName evidence="2">Uncharacterized protein</fullName>
    </submittedName>
</protein>